<evidence type="ECO:0000313" key="1">
    <source>
        <dbReference type="EMBL" id="KAK4110662.1"/>
    </source>
</evidence>
<dbReference type="EMBL" id="MU853349">
    <property type="protein sequence ID" value="KAK4110662.1"/>
    <property type="molecule type" value="Genomic_DNA"/>
</dbReference>
<reference evidence="1" key="1">
    <citation type="journal article" date="2023" name="Mol. Phylogenet. Evol.">
        <title>Genome-scale phylogeny and comparative genomics of the fungal order Sordariales.</title>
        <authorList>
            <person name="Hensen N."/>
            <person name="Bonometti L."/>
            <person name="Westerberg I."/>
            <person name="Brannstrom I.O."/>
            <person name="Guillou S."/>
            <person name="Cros-Aarteil S."/>
            <person name="Calhoun S."/>
            <person name="Haridas S."/>
            <person name="Kuo A."/>
            <person name="Mondo S."/>
            <person name="Pangilinan J."/>
            <person name="Riley R."/>
            <person name="LaButti K."/>
            <person name="Andreopoulos B."/>
            <person name="Lipzen A."/>
            <person name="Chen C."/>
            <person name="Yan M."/>
            <person name="Daum C."/>
            <person name="Ng V."/>
            <person name="Clum A."/>
            <person name="Steindorff A."/>
            <person name="Ohm R.A."/>
            <person name="Martin F."/>
            <person name="Silar P."/>
            <person name="Natvig D.O."/>
            <person name="Lalanne C."/>
            <person name="Gautier V."/>
            <person name="Ament-Velasquez S.L."/>
            <person name="Kruys A."/>
            <person name="Hutchinson M.I."/>
            <person name="Powell A.J."/>
            <person name="Barry K."/>
            <person name="Miller A.N."/>
            <person name="Grigoriev I.V."/>
            <person name="Debuchy R."/>
            <person name="Gladieux P."/>
            <person name="Hiltunen Thoren M."/>
            <person name="Johannesson H."/>
        </authorList>
    </citation>
    <scope>NUCLEOTIDE SEQUENCE</scope>
    <source>
        <strain evidence="1">CBS 508.74</strain>
    </source>
</reference>
<evidence type="ECO:0000313" key="2">
    <source>
        <dbReference type="Proteomes" id="UP001302812"/>
    </source>
</evidence>
<keyword evidence="2" id="KW-1185">Reference proteome</keyword>
<dbReference type="AlphaFoldDB" id="A0AAN6QQS6"/>
<gene>
    <name evidence="1" type="ORF">N656DRAFT_195164</name>
</gene>
<dbReference type="RefSeq" id="XP_064668232.1">
    <property type="nucleotide sequence ID" value="XM_064808843.1"/>
</dbReference>
<accession>A0AAN6QQS6</accession>
<comment type="caution">
    <text evidence="1">The sequence shown here is derived from an EMBL/GenBank/DDBJ whole genome shotgun (WGS) entry which is preliminary data.</text>
</comment>
<name>A0AAN6QQS6_9PEZI</name>
<sequence length="195" mass="22159">MILKNRIPFPIFTFSQHCCISKHQLMRSCPLYFQGPHPPATAETNRFGLQLYCIPSPSFRKLPHRQTNPGILVRITAKRPIICVRFEEDEAILIGVSHSYLTFTGSQTLVHIYSSETVWPSKKRHAARARGGEDDHDCHVGAHQPERLVCVQLVCRCHHNAEDGRGADDNAKSLKLAWLRKPEDAHGYEDERRGA</sequence>
<proteinExistence type="predicted"/>
<protein>
    <submittedName>
        <fullName evidence="1">Uncharacterized protein</fullName>
    </submittedName>
</protein>
<organism evidence="1 2">
    <name type="scientific">Canariomyces notabilis</name>
    <dbReference type="NCBI Taxonomy" id="2074819"/>
    <lineage>
        <taxon>Eukaryota</taxon>
        <taxon>Fungi</taxon>
        <taxon>Dikarya</taxon>
        <taxon>Ascomycota</taxon>
        <taxon>Pezizomycotina</taxon>
        <taxon>Sordariomycetes</taxon>
        <taxon>Sordariomycetidae</taxon>
        <taxon>Sordariales</taxon>
        <taxon>Chaetomiaceae</taxon>
        <taxon>Canariomyces</taxon>
    </lineage>
</organism>
<reference evidence="1" key="2">
    <citation type="submission" date="2023-05" db="EMBL/GenBank/DDBJ databases">
        <authorList>
            <consortium name="Lawrence Berkeley National Laboratory"/>
            <person name="Steindorff A."/>
            <person name="Hensen N."/>
            <person name="Bonometti L."/>
            <person name="Westerberg I."/>
            <person name="Brannstrom I.O."/>
            <person name="Guillou S."/>
            <person name="Cros-Aarteil S."/>
            <person name="Calhoun S."/>
            <person name="Haridas S."/>
            <person name="Kuo A."/>
            <person name="Mondo S."/>
            <person name="Pangilinan J."/>
            <person name="Riley R."/>
            <person name="Labutti K."/>
            <person name="Andreopoulos B."/>
            <person name="Lipzen A."/>
            <person name="Chen C."/>
            <person name="Yanf M."/>
            <person name="Daum C."/>
            <person name="Ng V."/>
            <person name="Clum A."/>
            <person name="Ohm R."/>
            <person name="Martin F."/>
            <person name="Silar P."/>
            <person name="Natvig D."/>
            <person name="Lalanne C."/>
            <person name="Gautier V."/>
            <person name="Ament-Velasquez S.L."/>
            <person name="Kruys A."/>
            <person name="Hutchinson M.I."/>
            <person name="Powell A.J."/>
            <person name="Barry K."/>
            <person name="Miller A.N."/>
            <person name="Grigoriev I.V."/>
            <person name="Debuchy R."/>
            <person name="Gladieux P."/>
            <person name="Thoren M.H."/>
            <person name="Johannesson H."/>
        </authorList>
    </citation>
    <scope>NUCLEOTIDE SEQUENCE</scope>
    <source>
        <strain evidence="1">CBS 508.74</strain>
    </source>
</reference>
<dbReference type="Proteomes" id="UP001302812">
    <property type="component" value="Unassembled WGS sequence"/>
</dbReference>
<dbReference type="GeneID" id="89932966"/>